<gene>
    <name evidence="2" type="ORF">R1sor_009440</name>
</gene>
<evidence type="ECO:0000256" key="1">
    <source>
        <dbReference type="SAM" id="MobiDB-lite"/>
    </source>
</evidence>
<protein>
    <submittedName>
        <fullName evidence="2">Uncharacterized protein</fullName>
    </submittedName>
</protein>
<keyword evidence="3" id="KW-1185">Reference proteome</keyword>
<comment type="caution">
    <text evidence="2">The sequence shown here is derived from an EMBL/GenBank/DDBJ whole genome shotgun (WGS) entry which is preliminary data.</text>
</comment>
<name>A0ABD3HX49_9MARC</name>
<proteinExistence type="predicted"/>
<evidence type="ECO:0000313" key="3">
    <source>
        <dbReference type="Proteomes" id="UP001633002"/>
    </source>
</evidence>
<sequence length="195" mass="21693">MKQAEVTTEGRSERTPTKQPYRPPVTRTPQPSSASKRKQRSISDSEGGEEGRANKLARSRGPVHKIYGTTPSFTPTPLVRPAIQKGVIHQSEVKRPQNLRLKDWKNRARQIKSPRFNEDQSVNLQCTGVNEKSSTDPTQDSHTGNGSIMDMAIWAHIEGAQEGQLGIIAIYAPNSAAERTILWERIKNQLDSTIA</sequence>
<dbReference type="AlphaFoldDB" id="A0ABD3HX49"/>
<evidence type="ECO:0000313" key="2">
    <source>
        <dbReference type="EMBL" id="KAL3695364.1"/>
    </source>
</evidence>
<feature type="region of interest" description="Disordered" evidence="1">
    <location>
        <begin position="1"/>
        <end position="78"/>
    </location>
</feature>
<dbReference type="EMBL" id="JBJQOH010000002">
    <property type="protein sequence ID" value="KAL3695364.1"/>
    <property type="molecule type" value="Genomic_DNA"/>
</dbReference>
<organism evidence="2 3">
    <name type="scientific">Riccia sorocarpa</name>
    <dbReference type="NCBI Taxonomy" id="122646"/>
    <lineage>
        <taxon>Eukaryota</taxon>
        <taxon>Viridiplantae</taxon>
        <taxon>Streptophyta</taxon>
        <taxon>Embryophyta</taxon>
        <taxon>Marchantiophyta</taxon>
        <taxon>Marchantiopsida</taxon>
        <taxon>Marchantiidae</taxon>
        <taxon>Marchantiales</taxon>
        <taxon>Ricciaceae</taxon>
        <taxon>Riccia</taxon>
    </lineage>
</organism>
<dbReference type="Proteomes" id="UP001633002">
    <property type="component" value="Unassembled WGS sequence"/>
</dbReference>
<reference evidence="2 3" key="1">
    <citation type="submission" date="2024-09" db="EMBL/GenBank/DDBJ databases">
        <title>Chromosome-scale assembly of Riccia sorocarpa.</title>
        <authorList>
            <person name="Paukszto L."/>
        </authorList>
    </citation>
    <scope>NUCLEOTIDE SEQUENCE [LARGE SCALE GENOMIC DNA]</scope>
    <source>
        <strain evidence="2">LP-2024</strain>
        <tissue evidence="2">Aerial parts of the thallus</tissue>
    </source>
</reference>
<accession>A0ABD3HX49</accession>